<proteinExistence type="predicted"/>
<gene>
    <name evidence="1" type="ORF">CRM22_008856</name>
</gene>
<dbReference type="AlphaFoldDB" id="A0A4S2LHJ0"/>
<evidence type="ECO:0008006" key="3">
    <source>
        <dbReference type="Google" id="ProtNLM"/>
    </source>
</evidence>
<dbReference type="Proteomes" id="UP000308267">
    <property type="component" value="Unassembled WGS sequence"/>
</dbReference>
<organism evidence="1 2">
    <name type="scientific">Opisthorchis felineus</name>
    <dbReference type="NCBI Taxonomy" id="147828"/>
    <lineage>
        <taxon>Eukaryota</taxon>
        <taxon>Metazoa</taxon>
        <taxon>Spiralia</taxon>
        <taxon>Lophotrochozoa</taxon>
        <taxon>Platyhelminthes</taxon>
        <taxon>Trematoda</taxon>
        <taxon>Digenea</taxon>
        <taxon>Opisthorchiida</taxon>
        <taxon>Opisthorchiata</taxon>
        <taxon>Opisthorchiidae</taxon>
        <taxon>Opisthorchis</taxon>
    </lineage>
</organism>
<evidence type="ECO:0000313" key="1">
    <source>
        <dbReference type="EMBL" id="TGZ59877.1"/>
    </source>
</evidence>
<sequence>SLFGKDYDHRSKSSVLNNFYVDDCLLSVPSVTDAKNFVQGITELLSKGKSHLHKWVSTFPDLLQGITPSERMEAVVEISPKAMNTHQALGIEWDPSPDTPCFRFHVPEKPEETRGILASVCLLFDPLGLVAPLCLTAEQLLQEL</sequence>
<protein>
    <recommendedName>
        <fullName evidence="3">Reverse transcriptase domain-containing protein</fullName>
    </recommendedName>
</protein>
<reference evidence="1 2" key="1">
    <citation type="journal article" date="2019" name="BMC Genomics">
        <title>New insights from Opisthorchis felineus genome: update on genomics of the epidemiologically important liver flukes.</title>
        <authorList>
            <person name="Ershov N.I."/>
            <person name="Mordvinov V.A."/>
            <person name="Prokhortchouk E.B."/>
            <person name="Pakharukova M.Y."/>
            <person name="Gunbin K.V."/>
            <person name="Ustyantsev K."/>
            <person name="Genaev M.A."/>
            <person name="Blinov A.G."/>
            <person name="Mazur A."/>
            <person name="Boulygina E."/>
            <person name="Tsygankova S."/>
            <person name="Khrameeva E."/>
            <person name="Chekanov N."/>
            <person name="Fan G."/>
            <person name="Xiao A."/>
            <person name="Zhang H."/>
            <person name="Xu X."/>
            <person name="Yang H."/>
            <person name="Solovyev V."/>
            <person name="Lee S.M."/>
            <person name="Liu X."/>
            <person name="Afonnikov D.A."/>
            <person name="Skryabin K.G."/>
        </authorList>
    </citation>
    <scope>NUCLEOTIDE SEQUENCE [LARGE SCALE GENOMIC DNA]</scope>
    <source>
        <strain evidence="1">AK-0245</strain>
        <tissue evidence="1">Whole organism</tissue>
    </source>
</reference>
<comment type="caution">
    <text evidence="1">The sequence shown here is derived from an EMBL/GenBank/DDBJ whole genome shotgun (WGS) entry which is preliminary data.</text>
</comment>
<feature type="non-terminal residue" evidence="1">
    <location>
        <position position="1"/>
    </location>
</feature>
<dbReference type="STRING" id="147828.A0A4S2LHJ0"/>
<dbReference type="EMBL" id="SJOL01008668">
    <property type="protein sequence ID" value="TGZ59877.1"/>
    <property type="molecule type" value="Genomic_DNA"/>
</dbReference>
<dbReference type="OrthoDB" id="6127549at2759"/>
<accession>A0A4S2LHJ0</accession>
<keyword evidence="2" id="KW-1185">Reference proteome</keyword>
<dbReference type="PANTHER" id="PTHR47331">
    <property type="entry name" value="PHD-TYPE DOMAIN-CONTAINING PROTEIN"/>
    <property type="match status" value="1"/>
</dbReference>
<evidence type="ECO:0000313" key="2">
    <source>
        <dbReference type="Proteomes" id="UP000308267"/>
    </source>
</evidence>
<name>A0A4S2LHJ0_OPIFE</name>
<feature type="non-terminal residue" evidence="1">
    <location>
        <position position="144"/>
    </location>
</feature>